<dbReference type="WBParaSite" id="BXY_1513900.1">
    <property type="protein sequence ID" value="BXY_1513900.1"/>
    <property type="gene ID" value="BXY_1513900"/>
</dbReference>
<keyword evidence="6" id="KW-1185">Reference proteome</keyword>
<dbReference type="Proteomes" id="UP000582659">
    <property type="component" value="Unassembled WGS sequence"/>
</dbReference>
<dbReference type="InterPro" id="IPR052782">
    <property type="entry name" value="Oocyte-zygote_transition_reg"/>
</dbReference>
<proteinExistence type="predicted"/>
<reference evidence="4" key="2">
    <citation type="submission" date="2020-08" db="EMBL/GenBank/DDBJ databases">
        <authorList>
            <person name="Kikuchi T."/>
        </authorList>
    </citation>
    <scope>NUCLEOTIDE SEQUENCE</scope>
    <source>
        <strain evidence="3">Ka4C1</strain>
    </source>
</reference>
<dbReference type="SMART" id="SM00404">
    <property type="entry name" value="PTPc_motif"/>
    <property type="match status" value="1"/>
</dbReference>
<dbReference type="InterPro" id="IPR000387">
    <property type="entry name" value="Tyr_Pase_dom"/>
</dbReference>
<dbReference type="Proteomes" id="UP000095284">
    <property type="component" value="Unplaced"/>
</dbReference>
<evidence type="ECO:0000313" key="7">
    <source>
        <dbReference type="WBParaSite" id="BXY_1513900.1"/>
    </source>
</evidence>
<dbReference type="eggNOG" id="KOG0789">
    <property type="taxonomic scope" value="Eukaryota"/>
</dbReference>
<evidence type="ECO:0000313" key="3">
    <source>
        <dbReference type="EMBL" id="CAD5222198.1"/>
    </source>
</evidence>
<organism evidence="5 7">
    <name type="scientific">Bursaphelenchus xylophilus</name>
    <name type="common">Pinewood nematode worm</name>
    <name type="synonym">Aphelenchoides xylophilus</name>
    <dbReference type="NCBI Taxonomy" id="6326"/>
    <lineage>
        <taxon>Eukaryota</taxon>
        <taxon>Metazoa</taxon>
        <taxon>Ecdysozoa</taxon>
        <taxon>Nematoda</taxon>
        <taxon>Chromadorea</taxon>
        <taxon>Rhabditida</taxon>
        <taxon>Tylenchina</taxon>
        <taxon>Tylenchomorpha</taxon>
        <taxon>Aphelenchoidea</taxon>
        <taxon>Aphelenchoididae</taxon>
        <taxon>Bursaphelenchus</taxon>
    </lineage>
</organism>
<dbReference type="EMBL" id="CAJFDI010000003">
    <property type="protein sequence ID" value="CAD5222198.1"/>
    <property type="molecule type" value="Genomic_DNA"/>
</dbReference>
<evidence type="ECO:0000313" key="6">
    <source>
        <dbReference type="Proteomes" id="UP000659654"/>
    </source>
</evidence>
<dbReference type="AlphaFoldDB" id="A0A1I7SPZ4"/>
<dbReference type="SMART" id="SM00194">
    <property type="entry name" value="PTPc"/>
    <property type="match status" value="1"/>
</dbReference>
<dbReference type="InterPro" id="IPR029021">
    <property type="entry name" value="Prot-tyrosine_phosphatase-like"/>
</dbReference>
<dbReference type="PROSITE" id="PS50055">
    <property type="entry name" value="TYR_PHOSPHATASE_PTP"/>
    <property type="match status" value="1"/>
</dbReference>
<gene>
    <name evidence="3" type="ORF">BXYJ_LOCUS7166</name>
</gene>
<name>A0A1I7SPZ4_BURXY</name>
<dbReference type="InterPro" id="IPR003595">
    <property type="entry name" value="Tyr_Pase_cat"/>
</dbReference>
<dbReference type="Gene3D" id="3.90.190.10">
    <property type="entry name" value="Protein tyrosine phosphatase superfamily"/>
    <property type="match status" value="1"/>
</dbReference>
<dbReference type="PANTHER" id="PTHR46163:SF7">
    <property type="entry name" value="PROTEIN TYROSINE PHOSPHATASE-LIKE PROTEIN EGG-3"/>
    <property type="match status" value="1"/>
</dbReference>
<feature type="domain" description="Tyrosine specific protein phosphatases" evidence="2">
    <location>
        <begin position="251"/>
        <end position="326"/>
    </location>
</feature>
<dbReference type="GO" id="GO:0004725">
    <property type="term" value="F:protein tyrosine phosphatase activity"/>
    <property type="evidence" value="ECO:0007669"/>
    <property type="project" value="InterPro"/>
</dbReference>
<accession>A0A1I7SPZ4</accession>
<reference evidence="7" key="1">
    <citation type="submission" date="2016-11" db="UniProtKB">
        <authorList>
            <consortium name="WormBaseParasite"/>
        </authorList>
    </citation>
    <scope>IDENTIFICATION</scope>
</reference>
<dbReference type="SMR" id="A0A1I7SPZ4"/>
<protein>
    <submittedName>
        <fullName evidence="3">(pine wood nematode) hypothetical protein</fullName>
    </submittedName>
</protein>
<evidence type="ECO:0000313" key="5">
    <source>
        <dbReference type="Proteomes" id="UP000095284"/>
    </source>
</evidence>
<dbReference type="Pfam" id="PF00102">
    <property type="entry name" value="Y_phosphatase"/>
    <property type="match status" value="1"/>
</dbReference>
<dbReference type="Proteomes" id="UP000659654">
    <property type="component" value="Unassembled WGS sequence"/>
</dbReference>
<evidence type="ECO:0000313" key="4">
    <source>
        <dbReference type="EMBL" id="CAG9109391.1"/>
    </source>
</evidence>
<dbReference type="CDD" id="cd00047">
    <property type="entry name" value="PTPc"/>
    <property type="match status" value="1"/>
</dbReference>
<dbReference type="PROSITE" id="PS50056">
    <property type="entry name" value="TYR_PHOSPHATASE_2"/>
    <property type="match status" value="1"/>
</dbReference>
<dbReference type="OrthoDB" id="5867707at2759"/>
<dbReference type="PRINTS" id="PR00700">
    <property type="entry name" value="PRTYPHPHTASE"/>
</dbReference>
<sequence length="434" mass="50246">MAAQREVSFARSPIEKFFELNFDSQGAIQRFMEFKVNLEADKDHVRVHGQYYNNIHLGKRIFGPARKQMFKSTIVGGMERRFEIIDNQVNYIPFNSESSENNLDKCRNSRIKCREDTRVVLNTDSFSEESDFIHANWIRGPPLFNSFILTQAPMRNTIQDFWRMITQEKVGVVLMMISRKEEERCSRFWPSVGGNLKIGAFTVTTEHCDKIGNIITKYSINVNYVDTSNVETPESKSLKVVLFQGDLNNSDNLHAPLILLNEARRSKTPTVVIDHLGVSRGACLIAVEICMMSMIRGPSYKHPVQRAVHFLRSRRPFSVETPMQYIYIHRVLLYFLKPYVGTAKKFEEDYERWLESRSQRLFVDDPTGPIPAHRLLSPRVDPDLLAQAKSKPRPNFRREIHTNIGTLPQASERAEQSAALHLPNKYPRGRKYLY</sequence>
<evidence type="ECO:0000259" key="2">
    <source>
        <dbReference type="PROSITE" id="PS50056"/>
    </source>
</evidence>
<evidence type="ECO:0000259" key="1">
    <source>
        <dbReference type="PROSITE" id="PS50055"/>
    </source>
</evidence>
<dbReference type="SUPFAM" id="SSF52799">
    <property type="entry name" value="(Phosphotyrosine protein) phosphatases II"/>
    <property type="match status" value="1"/>
</dbReference>
<dbReference type="PANTHER" id="PTHR46163">
    <property type="entry name" value="TYROSINE-PROTEIN PHOSPHATASE-RELATED"/>
    <property type="match status" value="1"/>
</dbReference>
<feature type="domain" description="Tyrosine-protein phosphatase" evidence="1">
    <location>
        <begin position="78"/>
        <end position="335"/>
    </location>
</feature>
<dbReference type="EMBL" id="CAJFCV020000003">
    <property type="protein sequence ID" value="CAG9109391.1"/>
    <property type="molecule type" value="Genomic_DNA"/>
</dbReference>
<dbReference type="InterPro" id="IPR000242">
    <property type="entry name" value="PTP_cat"/>
</dbReference>